<dbReference type="OrthoDB" id="7066776at2"/>
<proteinExistence type="predicted"/>
<dbReference type="InterPro" id="IPR035906">
    <property type="entry name" value="MetI-like_sf"/>
</dbReference>
<evidence type="ECO:0000259" key="8">
    <source>
        <dbReference type="PROSITE" id="PS50928"/>
    </source>
</evidence>
<keyword evidence="6 7" id="KW-0472">Membrane</keyword>
<feature type="transmembrane region" description="Helical" evidence="7">
    <location>
        <begin position="432"/>
        <end position="454"/>
    </location>
</feature>
<evidence type="ECO:0000256" key="3">
    <source>
        <dbReference type="ARBA" id="ARBA00022475"/>
    </source>
</evidence>
<accession>A0A2T5K8Q2</accession>
<feature type="domain" description="ABC transmembrane type-1" evidence="8">
    <location>
        <begin position="42"/>
        <end position="244"/>
    </location>
</feature>
<dbReference type="SUPFAM" id="SSF161098">
    <property type="entry name" value="MetI-like"/>
    <property type="match status" value="2"/>
</dbReference>
<feature type="transmembrane region" description="Helical" evidence="7">
    <location>
        <begin position="229"/>
        <end position="256"/>
    </location>
</feature>
<comment type="subcellular location">
    <subcellularLocation>
        <location evidence="1">Cell membrane</location>
        <topology evidence="1">Multi-pass membrane protein</topology>
    </subcellularLocation>
</comment>
<evidence type="ECO:0000313" key="9">
    <source>
        <dbReference type="EMBL" id="PTR18769.1"/>
    </source>
</evidence>
<evidence type="ECO:0000256" key="2">
    <source>
        <dbReference type="ARBA" id="ARBA00022448"/>
    </source>
</evidence>
<dbReference type="CDD" id="cd06261">
    <property type="entry name" value="TM_PBP2"/>
    <property type="match status" value="2"/>
</dbReference>
<keyword evidence="4 7" id="KW-0812">Transmembrane</keyword>
<dbReference type="GO" id="GO:0055085">
    <property type="term" value="P:transmembrane transport"/>
    <property type="evidence" value="ECO:0007669"/>
    <property type="project" value="InterPro"/>
</dbReference>
<evidence type="ECO:0000256" key="6">
    <source>
        <dbReference type="ARBA" id="ARBA00023136"/>
    </source>
</evidence>
<dbReference type="PROSITE" id="PS50928">
    <property type="entry name" value="ABC_TM1"/>
    <property type="match status" value="2"/>
</dbReference>
<feature type="transmembrane region" description="Helical" evidence="7">
    <location>
        <begin position="474"/>
        <end position="495"/>
    </location>
</feature>
<evidence type="ECO:0000313" key="10">
    <source>
        <dbReference type="Proteomes" id="UP000244060"/>
    </source>
</evidence>
<evidence type="ECO:0000256" key="4">
    <source>
        <dbReference type="ARBA" id="ARBA00022692"/>
    </source>
</evidence>
<feature type="transmembrane region" description="Helical" evidence="7">
    <location>
        <begin position="316"/>
        <end position="336"/>
    </location>
</feature>
<feature type="transmembrane region" description="Helical" evidence="7">
    <location>
        <begin position="343"/>
        <end position="365"/>
    </location>
</feature>
<feature type="transmembrane region" description="Helical" evidence="7">
    <location>
        <begin position="277"/>
        <end position="296"/>
    </location>
</feature>
<dbReference type="EMBL" id="QAOT01000007">
    <property type="protein sequence ID" value="PTR18769.1"/>
    <property type="molecule type" value="Genomic_DNA"/>
</dbReference>
<dbReference type="Proteomes" id="UP000244060">
    <property type="component" value="Unassembled WGS sequence"/>
</dbReference>
<dbReference type="Gene3D" id="1.10.3720.10">
    <property type="entry name" value="MetI-like"/>
    <property type="match status" value="2"/>
</dbReference>
<feature type="transmembrane region" description="Helical" evidence="7">
    <location>
        <begin position="121"/>
        <end position="144"/>
    </location>
</feature>
<dbReference type="RefSeq" id="WP_108220925.1">
    <property type="nucleotide sequence ID" value="NZ_CP090021.1"/>
</dbReference>
<dbReference type="AlphaFoldDB" id="A0A2T5K8Q2"/>
<sequence length="504" mass="52024">MARRAGALIVAAALAALTLGPLALVMARAGGGALGAADWAALRFTILQAALSSLVSVLLAVPVARALARRSFPGRGLMIALLGAPFLLPVIVAVLGIIAVFGRAGLFNRGFEALGLAPLSIYGLHGVVLAHVFFNMPFAVRLILQGWLAIPSERFRLAAALGFGPSDVARHLERPMLREVLPGVVLVVFVICLSSFAVALTLGGGPRATTVELAIYQALRFEFDLGRAALLAALQFTICGAAVLATGAVALPSAFGAGLDRAAVPFAPRGWRRVADALVLTAAAAFLLLPMAMVAARGLPGLFQLPPEVWAAAGRSLSVALPSAFLSVSGALVLALASPRFGLVATLPLAASSLVLGTGLFLAVHPFLNPTLVALPVTMLVNAVLSLPFAYRILAPEARALEADYGRLAQALGLGGLARLRWLTLPRLRRPLGFALGVSAALAMGDLGVIALFAGEGGATLPLLVQRLMGAYRLEQAAGAALLLVLTSFALFWIFDRGGRHAAS</sequence>
<comment type="caution">
    <text evidence="9">The sequence shown here is derived from an EMBL/GenBank/DDBJ whole genome shotgun (WGS) entry which is preliminary data.</text>
</comment>
<keyword evidence="2" id="KW-0813">Transport</keyword>
<keyword evidence="3" id="KW-1003">Cell membrane</keyword>
<dbReference type="PANTHER" id="PTHR30183:SF9">
    <property type="entry name" value="THIAMINE TRANSPORT SYSTEM PERMEASE PROTEIN THIP"/>
    <property type="match status" value="1"/>
</dbReference>
<gene>
    <name evidence="9" type="ORF">C8J28_107195</name>
</gene>
<evidence type="ECO:0000256" key="1">
    <source>
        <dbReference type="ARBA" id="ARBA00004651"/>
    </source>
</evidence>
<evidence type="ECO:0000256" key="5">
    <source>
        <dbReference type="ARBA" id="ARBA00022989"/>
    </source>
</evidence>
<name>A0A2T5K8Q2_9RHOB</name>
<keyword evidence="5 7" id="KW-1133">Transmembrane helix</keyword>
<dbReference type="GO" id="GO:0005886">
    <property type="term" value="C:plasma membrane"/>
    <property type="evidence" value="ECO:0007669"/>
    <property type="project" value="UniProtKB-SubCell"/>
</dbReference>
<feature type="transmembrane region" description="Helical" evidence="7">
    <location>
        <begin position="76"/>
        <end position="101"/>
    </location>
</feature>
<dbReference type="PANTHER" id="PTHR30183">
    <property type="entry name" value="MOLYBDENUM TRANSPORT SYSTEM PERMEASE PROTEIN MODB"/>
    <property type="match status" value="1"/>
</dbReference>
<reference evidence="9 10" key="1">
    <citation type="submission" date="2018-04" db="EMBL/GenBank/DDBJ databases">
        <title>Genomic Encyclopedia of Type Strains, Phase III (KMG-III): the genomes of soil and plant-associated and newly described type strains.</title>
        <authorList>
            <person name="Whitman W."/>
        </authorList>
    </citation>
    <scope>NUCLEOTIDE SEQUENCE [LARGE SCALE GENOMIC DNA]</scope>
    <source>
        <strain evidence="9 10">KA25</strain>
    </source>
</reference>
<evidence type="ECO:0000256" key="7">
    <source>
        <dbReference type="SAM" id="Phobius"/>
    </source>
</evidence>
<feature type="transmembrane region" description="Helical" evidence="7">
    <location>
        <begin position="45"/>
        <end position="64"/>
    </location>
</feature>
<feature type="domain" description="ABC transmembrane type-1" evidence="8">
    <location>
        <begin position="309"/>
        <end position="495"/>
    </location>
</feature>
<dbReference type="InterPro" id="IPR000515">
    <property type="entry name" value="MetI-like"/>
</dbReference>
<feature type="transmembrane region" description="Helical" evidence="7">
    <location>
        <begin position="180"/>
        <end position="202"/>
    </location>
</feature>
<feature type="transmembrane region" description="Helical" evidence="7">
    <location>
        <begin position="371"/>
        <end position="391"/>
    </location>
</feature>
<protein>
    <submittedName>
        <fullName evidence="9">Thiamine transport system permease protein</fullName>
    </submittedName>
</protein>
<keyword evidence="10" id="KW-1185">Reference proteome</keyword>
<organism evidence="9 10">
    <name type="scientific">Cereibacter azotoformans</name>
    <dbReference type="NCBI Taxonomy" id="43057"/>
    <lineage>
        <taxon>Bacteria</taxon>
        <taxon>Pseudomonadati</taxon>
        <taxon>Pseudomonadota</taxon>
        <taxon>Alphaproteobacteria</taxon>
        <taxon>Rhodobacterales</taxon>
        <taxon>Paracoccaceae</taxon>
        <taxon>Cereibacter</taxon>
    </lineage>
</organism>